<sequence>VLVKVLLFAGVDAHTIVSGGNAAHTTSRLVGLFTPGAQHRFKLV</sequence>
<accession>Q2I655</accession>
<evidence type="ECO:0000313" key="1">
    <source>
        <dbReference type="EMBL" id="ABC17678.1"/>
    </source>
</evidence>
<feature type="non-terminal residue" evidence="1">
    <location>
        <position position="44"/>
    </location>
</feature>
<feature type="non-terminal residue" evidence="1">
    <location>
        <position position="1"/>
    </location>
</feature>
<proteinExistence type="predicted"/>
<name>Q2I655_9HEPC</name>
<organism evidence="1">
    <name type="scientific">Hepacivirus hominis</name>
    <dbReference type="NCBI Taxonomy" id="3052230"/>
    <lineage>
        <taxon>Viruses</taxon>
        <taxon>Riboviria</taxon>
        <taxon>Orthornavirae</taxon>
        <taxon>Kitrinoviricota</taxon>
        <taxon>Flasuviricetes</taxon>
        <taxon>Amarillovirales</taxon>
        <taxon>Flaviviridae</taxon>
        <taxon>Hepacivirus</taxon>
    </lineage>
</organism>
<reference evidence="1" key="1">
    <citation type="journal article" date="2006" name="J. Infect. Dis.">
        <title>HIV infection and antiretroviral therapy: effect on hepatitis C virus quasispecies variability.</title>
        <authorList>
            <person name="Shuhart M.C."/>
            <person name="Sullivan D.G."/>
            <person name="Bekele K."/>
            <person name="Harrington R.D."/>
            <person name="Kitahata M.M."/>
            <person name="Mathisen T.L."/>
            <person name="Thomassen L.V."/>
            <person name="Emerson S.S."/>
            <person name="Gretch D.R."/>
        </authorList>
    </citation>
    <scope>NUCLEOTIDE SEQUENCE</scope>
    <source>
        <strain evidence="1">43290c13</strain>
    </source>
</reference>
<dbReference type="EMBL" id="DQ294064">
    <property type="protein sequence ID" value="ABC17678.1"/>
    <property type="molecule type" value="Genomic_RNA"/>
</dbReference>
<protein>
    <submittedName>
        <fullName evidence="1">E2 protein</fullName>
    </submittedName>
</protein>